<dbReference type="InterPro" id="IPR003593">
    <property type="entry name" value="AAA+_ATPase"/>
</dbReference>
<dbReference type="RefSeq" id="WP_253671969.1">
    <property type="nucleotide sequence ID" value="NZ_JAMTCP010000036.1"/>
</dbReference>
<accession>A0ABT1I027</accession>
<name>A0ABT1I027_STRSD</name>
<sequence length="199" mass="22880">MPHDLPLGPDDPLPHRPRRVLVAGASGSGKTSLAREIARRLALPAHELDALHHGPNWTPRPEFVADVEAFSAEEQWVTEWQYSKVRRLLAERADTLVWLDHPRSLVMRRVVRRTVLRRIRREQLWNGNVEPPLHNIFTDPENVIRWSWSTYARTGESVRALMSDPALRHLVVVRLRGQRQVDAWLDGSLRAAARSEENA</sequence>
<evidence type="ECO:0000259" key="1">
    <source>
        <dbReference type="SMART" id="SM00382"/>
    </source>
</evidence>
<gene>
    <name evidence="2" type="ORF">LX15_004853</name>
</gene>
<dbReference type="InterPro" id="IPR027417">
    <property type="entry name" value="P-loop_NTPase"/>
</dbReference>
<organism evidence="2 3">
    <name type="scientific">Streptoalloteichus tenebrarius (strain ATCC 17920 / DSM 40477 / JCM 4838 / CBS 697.72 / NBRC 16177 / NCIMB 11028 / NRRL B-12390 / A12253. 1 / ISP 5477)</name>
    <name type="common">Streptomyces tenebrarius</name>
    <dbReference type="NCBI Taxonomy" id="1933"/>
    <lineage>
        <taxon>Bacteria</taxon>
        <taxon>Bacillati</taxon>
        <taxon>Actinomycetota</taxon>
        <taxon>Actinomycetes</taxon>
        <taxon>Pseudonocardiales</taxon>
        <taxon>Pseudonocardiaceae</taxon>
        <taxon>Streptoalloteichus</taxon>
    </lineage>
</organism>
<dbReference type="SUPFAM" id="SSF52540">
    <property type="entry name" value="P-loop containing nucleoside triphosphate hydrolases"/>
    <property type="match status" value="1"/>
</dbReference>
<dbReference type="InterPro" id="IPR052922">
    <property type="entry name" value="Cytidylate_Kinase-2"/>
</dbReference>
<dbReference type="GO" id="GO:0016301">
    <property type="term" value="F:kinase activity"/>
    <property type="evidence" value="ECO:0007669"/>
    <property type="project" value="UniProtKB-KW"/>
</dbReference>
<feature type="domain" description="AAA+ ATPase" evidence="1">
    <location>
        <begin position="16"/>
        <end position="176"/>
    </location>
</feature>
<dbReference type="Gene3D" id="3.40.50.300">
    <property type="entry name" value="P-loop containing nucleotide triphosphate hydrolases"/>
    <property type="match status" value="1"/>
</dbReference>
<evidence type="ECO:0000313" key="2">
    <source>
        <dbReference type="EMBL" id="MCP2261133.1"/>
    </source>
</evidence>
<evidence type="ECO:0000313" key="3">
    <source>
        <dbReference type="Proteomes" id="UP001205311"/>
    </source>
</evidence>
<keyword evidence="2" id="KW-0418">Kinase</keyword>
<proteinExistence type="predicted"/>
<dbReference type="SMART" id="SM00382">
    <property type="entry name" value="AAA"/>
    <property type="match status" value="1"/>
</dbReference>
<dbReference type="EMBL" id="JAMTCP010000036">
    <property type="protein sequence ID" value="MCP2261133.1"/>
    <property type="molecule type" value="Genomic_DNA"/>
</dbReference>
<protein>
    <submittedName>
        <fullName evidence="2">Adenylate kinase</fullName>
    </submittedName>
</protein>
<dbReference type="Proteomes" id="UP001205311">
    <property type="component" value="Unassembled WGS sequence"/>
</dbReference>
<keyword evidence="3" id="KW-1185">Reference proteome</keyword>
<reference evidence="2 3" key="1">
    <citation type="submission" date="2022-06" db="EMBL/GenBank/DDBJ databases">
        <title>Genomic Encyclopedia of Archaeal and Bacterial Type Strains, Phase II (KMG-II): from individual species to whole genera.</title>
        <authorList>
            <person name="Goeker M."/>
        </authorList>
    </citation>
    <scope>NUCLEOTIDE SEQUENCE [LARGE SCALE GENOMIC DNA]</scope>
    <source>
        <strain evidence="2 3">DSM 40477</strain>
    </source>
</reference>
<comment type="caution">
    <text evidence="2">The sequence shown here is derived from an EMBL/GenBank/DDBJ whole genome shotgun (WGS) entry which is preliminary data.</text>
</comment>
<dbReference type="PANTHER" id="PTHR37816">
    <property type="entry name" value="YALI0E33011P"/>
    <property type="match status" value="1"/>
</dbReference>
<keyword evidence="2" id="KW-0808">Transferase</keyword>
<dbReference type="PANTHER" id="PTHR37816:SF1">
    <property type="entry name" value="TOXIN"/>
    <property type="match status" value="1"/>
</dbReference>